<dbReference type="STRING" id="630390.A0A180GJW0"/>
<reference evidence="2" key="1">
    <citation type="submission" date="2009-11" db="EMBL/GenBank/DDBJ databases">
        <authorList>
            <consortium name="The Broad Institute Genome Sequencing Platform"/>
            <person name="Ward D."/>
            <person name="Feldgarden M."/>
            <person name="Earl A."/>
            <person name="Young S.K."/>
            <person name="Zeng Q."/>
            <person name="Koehrsen M."/>
            <person name="Alvarado L."/>
            <person name="Berlin A."/>
            <person name="Bochicchio J."/>
            <person name="Borenstein D."/>
            <person name="Chapman S.B."/>
            <person name="Chen Z."/>
            <person name="Engels R."/>
            <person name="Freedman E."/>
            <person name="Gellesch M."/>
            <person name="Goldberg J."/>
            <person name="Griggs A."/>
            <person name="Gujja S."/>
            <person name="Heilman E."/>
            <person name="Heiman D."/>
            <person name="Hepburn T."/>
            <person name="Howarth C."/>
            <person name="Jen D."/>
            <person name="Larson L."/>
            <person name="Lewis B."/>
            <person name="Mehta T."/>
            <person name="Park D."/>
            <person name="Pearson M."/>
            <person name="Roberts A."/>
            <person name="Saif S."/>
            <person name="Shea T."/>
            <person name="Shenoy N."/>
            <person name="Sisk P."/>
            <person name="Stolte C."/>
            <person name="Sykes S."/>
            <person name="Thomson T."/>
            <person name="Walk T."/>
            <person name="White J."/>
            <person name="Yandava C."/>
            <person name="Izard J."/>
            <person name="Baranova O.V."/>
            <person name="Blanton J.M."/>
            <person name="Tanner A.C."/>
            <person name="Dewhirst F.E."/>
            <person name="Haas B."/>
            <person name="Nusbaum C."/>
            <person name="Birren B."/>
        </authorList>
    </citation>
    <scope>NUCLEOTIDE SEQUENCE [LARGE SCALE GENOMIC DNA]</scope>
    <source>
        <strain evidence="2">1-1 BBBD Race 1</strain>
    </source>
</reference>
<feature type="domain" description="Formyl transferase N-terminal" evidence="1">
    <location>
        <begin position="2"/>
        <end position="191"/>
    </location>
</feature>
<reference evidence="3 4" key="3">
    <citation type="journal article" date="2017" name="G3 (Bethesda)">
        <title>Comparative analysis highlights variable genome content of wheat rusts and divergence of the mating loci.</title>
        <authorList>
            <person name="Cuomo C.A."/>
            <person name="Bakkeren G."/>
            <person name="Khalil H.B."/>
            <person name="Panwar V."/>
            <person name="Joly D."/>
            <person name="Linning R."/>
            <person name="Sakthikumar S."/>
            <person name="Song X."/>
            <person name="Adiconis X."/>
            <person name="Fan L."/>
            <person name="Goldberg J.M."/>
            <person name="Levin J.Z."/>
            <person name="Young S."/>
            <person name="Zeng Q."/>
            <person name="Anikster Y."/>
            <person name="Bruce M."/>
            <person name="Wang M."/>
            <person name="Yin C."/>
            <person name="McCallum B."/>
            <person name="Szabo L.J."/>
            <person name="Hulbert S."/>
            <person name="Chen X."/>
            <person name="Fellers J.P."/>
        </authorList>
    </citation>
    <scope>NUCLEOTIDE SEQUENCE</scope>
    <source>
        <strain evidence="4">Isolate 1-1 / race 1 (BBBD)</strain>
        <strain evidence="3">isolate 1-1 / race 1 (BBBD)</strain>
    </source>
</reference>
<name>A0A180GJW0_PUCT1</name>
<evidence type="ECO:0000313" key="3">
    <source>
        <dbReference type="EnsemblFungi" id="PTTG_02702-t43_2-p1"/>
    </source>
</evidence>
<evidence type="ECO:0000313" key="4">
    <source>
        <dbReference type="Proteomes" id="UP000005240"/>
    </source>
</evidence>
<proteinExistence type="predicted"/>
<evidence type="ECO:0000313" key="2">
    <source>
        <dbReference type="EMBL" id="OAV92940.1"/>
    </source>
</evidence>
<dbReference type="Proteomes" id="UP000005240">
    <property type="component" value="Unassembled WGS sequence"/>
</dbReference>
<dbReference type="GO" id="GO:0004479">
    <property type="term" value="F:methionyl-tRNA formyltransferase activity"/>
    <property type="evidence" value="ECO:0007669"/>
    <property type="project" value="TreeGrafter"/>
</dbReference>
<dbReference type="SUPFAM" id="SSF53328">
    <property type="entry name" value="Formyltransferase"/>
    <property type="match status" value="1"/>
</dbReference>
<dbReference type="OrthoDB" id="10268103at2759"/>
<dbReference type="AlphaFoldDB" id="A0A180GJW0"/>
<dbReference type="EMBL" id="ADAS02000057">
    <property type="protein sequence ID" value="OAV92940.1"/>
    <property type="molecule type" value="Genomic_DNA"/>
</dbReference>
<dbReference type="GO" id="GO:0005739">
    <property type="term" value="C:mitochondrion"/>
    <property type="evidence" value="ECO:0007669"/>
    <property type="project" value="TreeGrafter"/>
</dbReference>
<dbReference type="PANTHER" id="PTHR11138:SF5">
    <property type="entry name" value="METHIONYL-TRNA FORMYLTRANSFERASE, MITOCHONDRIAL"/>
    <property type="match status" value="1"/>
</dbReference>
<dbReference type="VEuPathDB" id="FungiDB:PTTG_02702"/>
<accession>A0A180GJW0</accession>
<dbReference type="InterPro" id="IPR002376">
    <property type="entry name" value="Formyl_transf_N"/>
</dbReference>
<dbReference type="PANTHER" id="PTHR11138">
    <property type="entry name" value="METHIONYL-TRNA FORMYLTRANSFERASE"/>
    <property type="match status" value="1"/>
</dbReference>
<evidence type="ECO:0000259" key="1">
    <source>
        <dbReference type="Pfam" id="PF00551"/>
    </source>
</evidence>
<gene>
    <name evidence="2" type="ORF">PTTG_02702</name>
</gene>
<dbReference type="Pfam" id="PF00551">
    <property type="entry name" value="Formyl_trans_N"/>
    <property type="match status" value="1"/>
</dbReference>
<dbReference type="InterPro" id="IPR036477">
    <property type="entry name" value="Formyl_transf_N_sf"/>
</dbReference>
<sequence>MRVLFCGSDTFSARILNRLVEGNRALKIYGLIPASSQTGRGLKKVYRPPLLDLIEKLSIPHHSLPRPDSGRANPLKDWSIPEEFARLEDDAHQPGPILLSASFPYRIPAEMIGRFGHLRALNVHPSLLPRYRGAAPIQWQLAHGEPELGVSIQELSPKGFDTGAILAQNALSLPPTTCYPAAEAALADLAADILDQLIPNIDSHIASAWPQDPSKVTYAPKITPLDLRIDPSWSYAKVAGRYRGMSHQHPLSIQLNGELYQVEVDLPETPTAAAFATQHSGRMARTQPGDLLFDRTLDRVALRLGPDPSTPPVLIRAAKLVRAGGKGWLAPAAWWDRLYNTVPPVPGASRSLKNFSVALDPLPTSS</sequence>
<organism evidence="2">
    <name type="scientific">Puccinia triticina (isolate 1-1 / race 1 (BBBD))</name>
    <name type="common">Brown leaf rust fungus</name>
    <dbReference type="NCBI Taxonomy" id="630390"/>
    <lineage>
        <taxon>Eukaryota</taxon>
        <taxon>Fungi</taxon>
        <taxon>Dikarya</taxon>
        <taxon>Basidiomycota</taxon>
        <taxon>Pucciniomycotina</taxon>
        <taxon>Pucciniomycetes</taxon>
        <taxon>Pucciniales</taxon>
        <taxon>Pucciniaceae</taxon>
        <taxon>Puccinia</taxon>
    </lineage>
</organism>
<keyword evidence="4" id="KW-1185">Reference proteome</keyword>
<dbReference type="Gene3D" id="3.40.50.12230">
    <property type="match status" value="1"/>
</dbReference>
<reference evidence="3" key="4">
    <citation type="submission" date="2025-05" db="UniProtKB">
        <authorList>
            <consortium name="EnsemblFungi"/>
        </authorList>
    </citation>
    <scope>IDENTIFICATION</scope>
    <source>
        <strain evidence="3">isolate 1-1 / race 1 (BBBD)</strain>
    </source>
</reference>
<reference evidence="2" key="2">
    <citation type="submission" date="2016-05" db="EMBL/GenBank/DDBJ databases">
        <title>Comparative analysis highlights variable genome content of wheat rusts and divergence of the mating loci.</title>
        <authorList>
            <person name="Cuomo C.A."/>
            <person name="Bakkeren G."/>
            <person name="Szabo L."/>
            <person name="Khalil H."/>
            <person name="Joly D."/>
            <person name="Goldberg J."/>
            <person name="Young S."/>
            <person name="Zeng Q."/>
            <person name="Fellers J."/>
        </authorList>
    </citation>
    <scope>NUCLEOTIDE SEQUENCE [LARGE SCALE GENOMIC DNA]</scope>
    <source>
        <strain evidence="2">1-1 BBBD Race 1</strain>
    </source>
</reference>
<protein>
    <submittedName>
        <fullName evidence="3">Formyl_trans_N domain-containing protein</fullName>
    </submittedName>
</protein>
<dbReference type="EnsemblFungi" id="PTTG_02702-t43_2">
    <property type="protein sequence ID" value="PTTG_02702-t43_2-p1"/>
    <property type="gene ID" value="PTTG_02702"/>
</dbReference>